<accession>A0A0A2E9W7</accession>
<gene>
    <name evidence="1" type="ORF">HQ47_05035</name>
</gene>
<proteinExistence type="predicted"/>
<reference evidence="1 2" key="1">
    <citation type="submission" date="2014-09" db="EMBL/GenBank/DDBJ databases">
        <title>Draft Genome Sequence of Porphyromonas macacae COT-192_OH2859.</title>
        <authorList>
            <person name="Wallis C."/>
            <person name="Deusch O."/>
            <person name="O'Flynn C."/>
            <person name="Davis I."/>
            <person name="Horsfall A."/>
            <person name="Kirkwood N."/>
            <person name="Harris S."/>
            <person name="Eisen J.A."/>
            <person name="Coil D.A."/>
            <person name="Darling A.E."/>
            <person name="Jospin G."/>
            <person name="Alexiev A."/>
        </authorList>
    </citation>
    <scope>NUCLEOTIDE SEQUENCE [LARGE SCALE GENOMIC DNA]</scope>
    <source>
        <strain evidence="2">COT-192 OH2859</strain>
    </source>
</reference>
<evidence type="ECO:0000313" key="1">
    <source>
        <dbReference type="EMBL" id="KGN74412.1"/>
    </source>
</evidence>
<dbReference type="EMBL" id="JRFA01000014">
    <property type="protein sequence ID" value="KGN74412.1"/>
    <property type="molecule type" value="Genomic_DNA"/>
</dbReference>
<dbReference type="AlphaFoldDB" id="A0A0A2E9W7"/>
<dbReference type="Proteomes" id="UP000030103">
    <property type="component" value="Unassembled WGS sequence"/>
</dbReference>
<comment type="caution">
    <text evidence="1">The sequence shown here is derived from an EMBL/GenBank/DDBJ whole genome shotgun (WGS) entry which is preliminary data.</text>
</comment>
<name>A0A0A2E9W7_9PORP</name>
<evidence type="ECO:0000313" key="2">
    <source>
        <dbReference type="Proteomes" id="UP000030103"/>
    </source>
</evidence>
<keyword evidence="2" id="KW-1185">Reference proteome</keyword>
<dbReference type="STRING" id="28115.HQ47_05035"/>
<protein>
    <submittedName>
        <fullName evidence="1">Uncharacterized protein</fullName>
    </submittedName>
</protein>
<organism evidence="1 2">
    <name type="scientific">Porphyromonas macacae</name>
    <dbReference type="NCBI Taxonomy" id="28115"/>
    <lineage>
        <taxon>Bacteria</taxon>
        <taxon>Pseudomonadati</taxon>
        <taxon>Bacteroidota</taxon>
        <taxon>Bacteroidia</taxon>
        <taxon>Bacteroidales</taxon>
        <taxon>Porphyromonadaceae</taxon>
        <taxon>Porphyromonas</taxon>
    </lineage>
</organism>
<sequence length="68" mass="7614">MQTVSEQSILVCVASALLGSLLITAPFIASTHFVISGEERYCEEICREDYLRYKATLLLLPDSIKTDF</sequence>